<comment type="caution">
    <text evidence="2">The sequence shown here is derived from an EMBL/GenBank/DDBJ whole genome shotgun (WGS) entry which is preliminary data.</text>
</comment>
<keyword evidence="3" id="KW-1185">Reference proteome</keyword>
<evidence type="ECO:0000313" key="2">
    <source>
        <dbReference type="EMBL" id="KAJ1149043.1"/>
    </source>
</evidence>
<proteinExistence type="predicted"/>
<reference evidence="2" key="1">
    <citation type="journal article" date="2022" name="bioRxiv">
        <title>Sequencing and chromosome-scale assembly of the giantPleurodeles waltlgenome.</title>
        <authorList>
            <person name="Brown T."/>
            <person name="Elewa A."/>
            <person name="Iarovenko S."/>
            <person name="Subramanian E."/>
            <person name="Araus A.J."/>
            <person name="Petzold A."/>
            <person name="Susuki M."/>
            <person name="Suzuki K.-i.T."/>
            <person name="Hayashi T."/>
            <person name="Toyoda A."/>
            <person name="Oliveira C."/>
            <person name="Osipova E."/>
            <person name="Leigh N.D."/>
            <person name="Simon A."/>
            <person name="Yun M.H."/>
        </authorList>
    </citation>
    <scope>NUCLEOTIDE SEQUENCE</scope>
    <source>
        <strain evidence="2">20211129_DDA</strain>
        <tissue evidence="2">Liver</tissue>
    </source>
</reference>
<dbReference type="Proteomes" id="UP001066276">
    <property type="component" value="Chromosome 5"/>
</dbReference>
<sequence length="173" mass="19212">MALPSHWRCRVARHTCDTVSSTLLLWAPARSWCCDDKARPWALPLHLCLFRRSQVLPASVTASPEGPRTAGLPLARHEHIQGVSTATWGQILTARRGFTGTQTAPQVARNEEDGPIDNRSVSDQEDANPLLVTSQLPEPSVEGRTASERPAQMHQCFYPVMNEVIFHAEQSHE</sequence>
<evidence type="ECO:0000256" key="1">
    <source>
        <dbReference type="SAM" id="MobiDB-lite"/>
    </source>
</evidence>
<evidence type="ECO:0000313" key="3">
    <source>
        <dbReference type="Proteomes" id="UP001066276"/>
    </source>
</evidence>
<gene>
    <name evidence="2" type="ORF">NDU88_001863</name>
</gene>
<organism evidence="2 3">
    <name type="scientific">Pleurodeles waltl</name>
    <name type="common">Iberian ribbed newt</name>
    <dbReference type="NCBI Taxonomy" id="8319"/>
    <lineage>
        <taxon>Eukaryota</taxon>
        <taxon>Metazoa</taxon>
        <taxon>Chordata</taxon>
        <taxon>Craniata</taxon>
        <taxon>Vertebrata</taxon>
        <taxon>Euteleostomi</taxon>
        <taxon>Amphibia</taxon>
        <taxon>Batrachia</taxon>
        <taxon>Caudata</taxon>
        <taxon>Salamandroidea</taxon>
        <taxon>Salamandridae</taxon>
        <taxon>Pleurodelinae</taxon>
        <taxon>Pleurodeles</taxon>
    </lineage>
</organism>
<feature type="region of interest" description="Disordered" evidence="1">
    <location>
        <begin position="99"/>
        <end position="148"/>
    </location>
</feature>
<protein>
    <submittedName>
        <fullName evidence="2">Uncharacterized protein</fullName>
    </submittedName>
</protein>
<name>A0AAV7RE14_PLEWA</name>
<dbReference type="EMBL" id="JANPWB010000009">
    <property type="protein sequence ID" value="KAJ1149043.1"/>
    <property type="molecule type" value="Genomic_DNA"/>
</dbReference>
<dbReference type="AlphaFoldDB" id="A0AAV7RE14"/>
<accession>A0AAV7RE14</accession>